<dbReference type="GO" id="GO:0008173">
    <property type="term" value="F:RNA methyltransferase activity"/>
    <property type="evidence" value="ECO:0007669"/>
    <property type="project" value="InterPro"/>
</dbReference>
<evidence type="ECO:0000259" key="5">
    <source>
        <dbReference type="Pfam" id="PF00588"/>
    </source>
</evidence>
<dbReference type="PANTHER" id="PTHR43191">
    <property type="entry name" value="RRNA METHYLTRANSFERASE 3"/>
    <property type="match status" value="1"/>
</dbReference>
<dbReference type="EMBL" id="JH668382">
    <property type="protein sequence ID" value="KAG6450080.1"/>
    <property type="molecule type" value="Genomic_DNA"/>
</dbReference>
<organism evidence="7 8">
    <name type="scientific">Manduca sexta</name>
    <name type="common">Tobacco hawkmoth</name>
    <name type="synonym">Tobacco hornworm</name>
    <dbReference type="NCBI Taxonomy" id="7130"/>
    <lineage>
        <taxon>Eukaryota</taxon>
        <taxon>Metazoa</taxon>
        <taxon>Ecdysozoa</taxon>
        <taxon>Arthropoda</taxon>
        <taxon>Hexapoda</taxon>
        <taxon>Insecta</taxon>
        <taxon>Pterygota</taxon>
        <taxon>Neoptera</taxon>
        <taxon>Endopterygota</taxon>
        <taxon>Lepidoptera</taxon>
        <taxon>Glossata</taxon>
        <taxon>Ditrysia</taxon>
        <taxon>Bombycoidea</taxon>
        <taxon>Sphingidae</taxon>
        <taxon>Sphinginae</taxon>
        <taxon>Sphingini</taxon>
        <taxon>Manduca</taxon>
    </lineage>
</organism>
<feature type="compositionally biased region" description="Basic and acidic residues" evidence="4">
    <location>
        <begin position="62"/>
        <end position="71"/>
    </location>
</feature>
<dbReference type="PANTHER" id="PTHR43191:SF2">
    <property type="entry name" value="RRNA METHYLTRANSFERASE 3, MITOCHONDRIAL"/>
    <property type="match status" value="1"/>
</dbReference>
<evidence type="ECO:0000313" key="8">
    <source>
        <dbReference type="Proteomes" id="UP000791440"/>
    </source>
</evidence>
<evidence type="ECO:0000259" key="6">
    <source>
        <dbReference type="Pfam" id="PF22435"/>
    </source>
</evidence>
<dbReference type="Pfam" id="PF00588">
    <property type="entry name" value="SpoU_methylase"/>
    <property type="match status" value="1"/>
</dbReference>
<sequence>MHRNPGKVLLPFEETSKVDLKKEKIIDLDPEILYKSKVKTDKVTETKTVTSEDNSASTLPPEKSKQIKSNRKEKLQKRNFYLSQKKVFDDNHDIIYEKLGENDGRISSLLVKLKSKKERLRSGQTLVEGWRLIVDGLEAKCKLKYLIFSKVEDLNNLRPFLPKTGVSIYKIPYKQIEMWSDVETSPGIFGIFETPTAENIRRFSKPLPLNFICDNIRVPGNLGAILRAAVGVGCDKVLLSKGCVDVWDPKVIRSAAGAHFRLPIHHSIEWSDMPSHLEEDTSIFIADSNTKVDNLDDESDTEYGNVPVLPYYGVEFSSLSHITLILGGETEGISENSYELASSKHGVRLNIPLQKGVDSLNTGMAAAVIAFEIRKQFIQTWAKAKLQKQMGLAT</sequence>
<evidence type="ECO:0000256" key="4">
    <source>
        <dbReference type="SAM" id="MobiDB-lite"/>
    </source>
</evidence>
<keyword evidence="8" id="KW-1185">Reference proteome</keyword>
<gene>
    <name evidence="7" type="ORF">O3G_MSEX006361</name>
</gene>
<feature type="domain" description="tRNA/rRNA methyltransferase SpoU type" evidence="5">
    <location>
        <begin position="209"/>
        <end position="370"/>
    </location>
</feature>
<keyword evidence="3" id="KW-0808">Transferase</keyword>
<evidence type="ECO:0000256" key="2">
    <source>
        <dbReference type="ARBA" id="ARBA00022603"/>
    </source>
</evidence>
<protein>
    <submittedName>
        <fullName evidence="7">Uncharacterized protein</fullName>
    </submittedName>
</protein>
<dbReference type="AlphaFoldDB" id="A0A922CKA4"/>
<dbReference type="InterPro" id="IPR001537">
    <property type="entry name" value="SpoU_MeTrfase"/>
</dbReference>
<keyword evidence="2" id="KW-0489">Methyltransferase</keyword>
<reference evidence="7" key="1">
    <citation type="journal article" date="2016" name="Insect Biochem. Mol. Biol.">
        <title>Multifaceted biological insights from a draft genome sequence of the tobacco hornworm moth, Manduca sexta.</title>
        <authorList>
            <person name="Kanost M.R."/>
            <person name="Arrese E.L."/>
            <person name="Cao X."/>
            <person name="Chen Y.R."/>
            <person name="Chellapilla S."/>
            <person name="Goldsmith M.R."/>
            <person name="Grosse-Wilde E."/>
            <person name="Heckel D.G."/>
            <person name="Herndon N."/>
            <person name="Jiang H."/>
            <person name="Papanicolaou A."/>
            <person name="Qu J."/>
            <person name="Soulages J.L."/>
            <person name="Vogel H."/>
            <person name="Walters J."/>
            <person name="Waterhouse R.M."/>
            <person name="Ahn S.J."/>
            <person name="Almeida F.C."/>
            <person name="An C."/>
            <person name="Aqrawi P."/>
            <person name="Bretschneider A."/>
            <person name="Bryant W.B."/>
            <person name="Bucks S."/>
            <person name="Chao H."/>
            <person name="Chevignon G."/>
            <person name="Christen J.M."/>
            <person name="Clarke D.F."/>
            <person name="Dittmer N.T."/>
            <person name="Ferguson L.C.F."/>
            <person name="Garavelou S."/>
            <person name="Gordon K.H.J."/>
            <person name="Gunaratna R.T."/>
            <person name="Han Y."/>
            <person name="Hauser F."/>
            <person name="He Y."/>
            <person name="Heidel-Fischer H."/>
            <person name="Hirsh A."/>
            <person name="Hu Y."/>
            <person name="Jiang H."/>
            <person name="Kalra D."/>
            <person name="Klinner C."/>
            <person name="Konig C."/>
            <person name="Kovar C."/>
            <person name="Kroll A.R."/>
            <person name="Kuwar S.S."/>
            <person name="Lee S.L."/>
            <person name="Lehman R."/>
            <person name="Li K."/>
            <person name="Li Z."/>
            <person name="Liang H."/>
            <person name="Lovelace S."/>
            <person name="Lu Z."/>
            <person name="Mansfield J.H."/>
            <person name="McCulloch K.J."/>
            <person name="Mathew T."/>
            <person name="Morton B."/>
            <person name="Muzny D.M."/>
            <person name="Neunemann D."/>
            <person name="Ongeri F."/>
            <person name="Pauchet Y."/>
            <person name="Pu L.L."/>
            <person name="Pyrousis I."/>
            <person name="Rao X.J."/>
            <person name="Redding A."/>
            <person name="Roesel C."/>
            <person name="Sanchez-Gracia A."/>
            <person name="Schaack S."/>
            <person name="Shukla A."/>
            <person name="Tetreau G."/>
            <person name="Wang Y."/>
            <person name="Xiong G.H."/>
            <person name="Traut W."/>
            <person name="Walsh T.K."/>
            <person name="Worley K.C."/>
            <person name="Wu D."/>
            <person name="Wu W."/>
            <person name="Wu Y.Q."/>
            <person name="Zhang X."/>
            <person name="Zou Z."/>
            <person name="Zucker H."/>
            <person name="Briscoe A.D."/>
            <person name="Burmester T."/>
            <person name="Clem R.J."/>
            <person name="Feyereisen R."/>
            <person name="Grimmelikhuijzen C.J.P."/>
            <person name="Hamodrakas S.J."/>
            <person name="Hansson B.S."/>
            <person name="Huguet E."/>
            <person name="Jermiin L.S."/>
            <person name="Lan Q."/>
            <person name="Lehman H.K."/>
            <person name="Lorenzen M."/>
            <person name="Merzendorfer H."/>
            <person name="Michalopoulos I."/>
            <person name="Morton D.B."/>
            <person name="Muthukrishnan S."/>
            <person name="Oakeshott J.G."/>
            <person name="Palmer W."/>
            <person name="Park Y."/>
            <person name="Passarelli A.L."/>
            <person name="Rozas J."/>
            <person name="Schwartz L.M."/>
            <person name="Smith W."/>
            <person name="Southgate A."/>
            <person name="Vilcinskas A."/>
            <person name="Vogt R."/>
            <person name="Wang P."/>
            <person name="Werren J."/>
            <person name="Yu X.Q."/>
            <person name="Zhou J.J."/>
            <person name="Brown S.J."/>
            <person name="Scherer S.E."/>
            <person name="Richards S."/>
            <person name="Blissard G.W."/>
        </authorList>
    </citation>
    <scope>NUCLEOTIDE SEQUENCE</scope>
</reference>
<evidence type="ECO:0000256" key="1">
    <source>
        <dbReference type="ARBA" id="ARBA00007228"/>
    </source>
</evidence>
<evidence type="ECO:0000256" key="3">
    <source>
        <dbReference type="ARBA" id="ARBA00022679"/>
    </source>
</evidence>
<feature type="region of interest" description="Disordered" evidence="4">
    <location>
        <begin position="45"/>
        <end position="71"/>
    </location>
</feature>
<dbReference type="Pfam" id="PF22435">
    <property type="entry name" value="MRM3-like_sub_bind"/>
    <property type="match status" value="1"/>
</dbReference>
<dbReference type="CDD" id="cd18106">
    <property type="entry name" value="SpoU-like_RNMTL1"/>
    <property type="match status" value="1"/>
</dbReference>
<proteinExistence type="inferred from homology"/>
<dbReference type="GO" id="GO:0032259">
    <property type="term" value="P:methylation"/>
    <property type="evidence" value="ECO:0007669"/>
    <property type="project" value="UniProtKB-KW"/>
</dbReference>
<dbReference type="GO" id="GO:0006396">
    <property type="term" value="P:RNA processing"/>
    <property type="evidence" value="ECO:0007669"/>
    <property type="project" value="InterPro"/>
</dbReference>
<dbReference type="GO" id="GO:0003723">
    <property type="term" value="F:RNA binding"/>
    <property type="evidence" value="ECO:0007669"/>
    <property type="project" value="InterPro"/>
</dbReference>
<reference evidence="7" key="2">
    <citation type="submission" date="2020-12" db="EMBL/GenBank/DDBJ databases">
        <authorList>
            <person name="Kanost M."/>
        </authorList>
    </citation>
    <scope>NUCLEOTIDE SEQUENCE</scope>
</reference>
<evidence type="ECO:0000313" key="7">
    <source>
        <dbReference type="EMBL" id="KAG6450080.1"/>
    </source>
</evidence>
<feature type="domain" description="MRM3-like substrate binding" evidence="6">
    <location>
        <begin position="110"/>
        <end position="190"/>
    </location>
</feature>
<dbReference type="Proteomes" id="UP000791440">
    <property type="component" value="Unassembled WGS sequence"/>
</dbReference>
<comment type="similarity">
    <text evidence="1">Belongs to the class IV-like SAM-binding methyltransferase superfamily. RNA methyltransferase TrmH family.</text>
</comment>
<dbReference type="InterPro" id="IPR053888">
    <property type="entry name" value="MRM3-like_sub_bind"/>
</dbReference>
<accession>A0A922CKA4</accession>
<dbReference type="InterPro" id="IPR051259">
    <property type="entry name" value="rRNA_Methyltransferase"/>
</dbReference>
<name>A0A922CKA4_MANSE</name>
<comment type="caution">
    <text evidence="7">The sequence shown here is derived from an EMBL/GenBank/DDBJ whole genome shotgun (WGS) entry which is preliminary data.</text>
</comment>